<dbReference type="Pfam" id="PF02597">
    <property type="entry name" value="ThiS"/>
    <property type="match status" value="1"/>
</dbReference>
<dbReference type="InterPro" id="IPR003749">
    <property type="entry name" value="ThiS/MoaD-like"/>
</dbReference>
<gene>
    <name evidence="1" type="ORF">J2Z65_005514</name>
</gene>
<dbReference type="RefSeq" id="WP_167065776.1">
    <property type="nucleotide sequence ID" value="NZ_JAAOZR010000044.1"/>
</dbReference>
<dbReference type="EMBL" id="JAGGKV010000020">
    <property type="protein sequence ID" value="MBP1966255.1"/>
    <property type="molecule type" value="Genomic_DNA"/>
</dbReference>
<dbReference type="NCBIfam" id="TIGR01683">
    <property type="entry name" value="thiS"/>
    <property type="match status" value="1"/>
</dbReference>
<name>A0ABS4I5Z4_9BACL</name>
<protein>
    <submittedName>
        <fullName evidence="1">Thiamine biosynthesis protein ThiS</fullName>
    </submittedName>
</protein>
<evidence type="ECO:0000313" key="1">
    <source>
        <dbReference type="EMBL" id="MBP1966255.1"/>
    </source>
</evidence>
<dbReference type="InterPro" id="IPR012675">
    <property type="entry name" value="Beta-grasp_dom_sf"/>
</dbReference>
<sequence length="67" mass="7625">MKLHINGQSVDVPDTIRTIEDLLAHFELQEKMLVVEHNQNILQKDDHVKTELSEGHKIEIVHFVGGG</sequence>
<organism evidence="1 2">
    <name type="scientific">Paenibacillus aceris</name>
    <dbReference type="NCBI Taxonomy" id="869555"/>
    <lineage>
        <taxon>Bacteria</taxon>
        <taxon>Bacillati</taxon>
        <taxon>Bacillota</taxon>
        <taxon>Bacilli</taxon>
        <taxon>Bacillales</taxon>
        <taxon>Paenibacillaceae</taxon>
        <taxon>Paenibacillus</taxon>
    </lineage>
</organism>
<reference evidence="1 2" key="1">
    <citation type="submission" date="2021-03" db="EMBL/GenBank/DDBJ databases">
        <title>Genomic Encyclopedia of Type Strains, Phase IV (KMG-IV): sequencing the most valuable type-strain genomes for metagenomic binning, comparative biology and taxonomic classification.</title>
        <authorList>
            <person name="Goeker M."/>
        </authorList>
    </citation>
    <scope>NUCLEOTIDE SEQUENCE [LARGE SCALE GENOMIC DNA]</scope>
    <source>
        <strain evidence="1 2">DSM 24950</strain>
    </source>
</reference>
<accession>A0ABS4I5Z4</accession>
<proteinExistence type="predicted"/>
<dbReference type="SUPFAM" id="SSF54285">
    <property type="entry name" value="MoaD/ThiS"/>
    <property type="match status" value="1"/>
</dbReference>
<evidence type="ECO:0000313" key="2">
    <source>
        <dbReference type="Proteomes" id="UP001519344"/>
    </source>
</evidence>
<comment type="caution">
    <text evidence="1">The sequence shown here is derived from an EMBL/GenBank/DDBJ whole genome shotgun (WGS) entry which is preliminary data.</text>
</comment>
<dbReference type="Gene3D" id="3.10.20.30">
    <property type="match status" value="1"/>
</dbReference>
<dbReference type="CDD" id="cd00565">
    <property type="entry name" value="Ubl_ThiS"/>
    <property type="match status" value="1"/>
</dbReference>
<dbReference type="InterPro" id="IPR010035">
    <property type="entry name" value="Thi_S"/>
</dbReference>
<keyword evidence="2" id="KW-1185">Reference proteome</keyword>
<dbReference type="PANTHER" id="PTHR34472">
    <property type="entry name" value="SULFUR CARRIER PROTEIN THIS"/>
    <property type="match status" value="1"/>
</dbReference>
<dbReference type="Proteomes" id="UP001519344">
    <property type="component" value="Unassembled WGS sequence"/>
</dbReference>
<dbReference type="InterPro" id="IPR016155">
    <property type="entry name" value="Mopterin_synth/thiamin_S_b"/>
</dbReference>
<dbReference type="PANTHER" id="PTHR34472:SF1">
    <property type="entry name" value="SULFUR CARRIER PROTEIN THIS"/>
    <property type="match status" value="1"/>
</dbReference>